<dbReference type="PANTHER" id="PTHR31973:SF197">
    <property type="entry name" value="SWIM-TYPE DOMAIN-CONTAINING PROTEIN"/>
    <property type="match status" value="1"/>
</dbReference>
<feature type="compositionally biased region" description="Acidic residues" evidence="1">
    <location>
        <begin position="157"/>
        <end position="180"/>
    </location>
</feature>
<protein>
    <recommendedName>
        <fullName evidence="2">PB1-like domain-containing protein</fullName>
    </recommendedName>
</protein>
<comment type="caution">
    <text evidence="3">The sequence shown here is derived from an EMBL/GenBank/DDBJ whole genome shotgun (WGS) entry which is preliminary data.</text>
</comment>
<gene>
    <name evidence="3" type="ORF">KY290_017846</name>
</gene>
<evidence type="ECO:0000313" key="3">
    <source>
        <dbReference type="EMBL" id="KAH0761773.1"/>
    </source>
</evidence>
<feature type="region of interest" description="Disordered" evidence="1">
    <location>
        <begin position="214"/>
        <end position="241"/>
    </location>
</feature>
<dbReference type="Proteomes" id="UP000826656">
    <property type="component" value="Unassembled WGS sequence"/>
</dbReference>
<dbReference type="EMBL" id="JAIVGD010000013">
    <property type="protein sequence ID" value="KAH0761773.1"/>
    <property type="molecule type" value="Genomic_DNA"/>
</dbReference>
<feature type="domain" description="PB1-like" evidence="2">
    <location>
        <begin position="1"/>
        <end position="65"/>
    </location>
</feature>
<feature type="compositionally biased region" description="Acidic residues" evidence="1">
    <location>
        <begin position="216"/>
        <end position="229"/>
    </location>
</feature>
<evidence type="ECO:0000256" key="1">
    <source>
        <dbReference type="SAM" id="MobiDB-lite"/>
    </source>
</evidence>
<evidence type="ECO:0000313" key="4">
    <source>
        <dbReference type="Proteomes" id="UP000826656"/>
    </source>
</evidence>
<accession>A0ABQ7VDA1</accession>
<feature type="region of interest" description="Disordered" evidence="1">
    <location>
        <begin position="154"/>
        <end position="197"/>
    </location>
</feature>
<feature type="region of interest" description="Disordered" evidence="1">
    <location>
        <begin position="105"/>
        <end position="126"/>
    </location>
</feature>
<organism evidence="3 4">
    <name type="scientific">Solanum tuberosum</name>
    <name type="common">Potato</name>
    <dbReference type="NCBI Taxonomy" id="4113"/>
    <lineage>
        <taxon>Eukaryota</taxon>
        <taxon>Viridiplantae</taxon>
        <taxon>Streptophyta</taxon>
        <taxon>Embryophyta</taxon>
        <taxon>Tracheophyta</taxon>
        <taxon>Spermatophyta</taxon>
        <taxon>Magnoliopsida</taxon>
        <taxon>eudicotyledons</taxon>
        <taxon>Gunneridae</taxon>
        <taxon>Pentapetalae</taxon>
        <taxon>asterids</taxon>
        <taxon>lamiids</taxon>
        <taxon>Solanales</taxon>
        <taxon>Solanaceae</taxon>
        <taxon>Solanoideae</taxon>
        <taxon>Solaneae</taxon>
        <taxon>Solanum</taxon>
    </lineage>
</organism>
<proteinExistence type="predicted"/>
<dbReference type="Pfam" id="PF26130">
    <property type="entry name" value="PB1-like"/>
    <property type="match status" value="1"/>
</dbReference>
<dbReference type="InterPro" id="IPR058594">
    <property type="entry name" value="PB1-like_dom_pln"/>
</dbReference>
<reference evidence="3 4" key="1">
    <citation type="journal article" date="2021" name="bioRxiv">
        <title>Chromosome-scale and haplotype-resolved genome assembly of a tetraploid potato cultivar.</title>
        <authorList>
            <person name="Sun H."/>
            <person name="Jiao W.-B."/>
            <person name="Krause K."/>
            <person name="Campoy J.A."/>
            <person name="Goel M."/>
            <person name="Folz-Donahue K."/>
            <person name="Kukat C."/>
            <person name="Huettel B."/>
            <person name="Schneeberger K."/>
        </authorList>
    </citation>
    <scope>NUCLEOTIDE SEQUENCE [LARGE SCALE GENOMIC DNA]</scope>
    <source>
        <strain evidence="3">SolTubOtavaFocal</strain>
        <tissue evidence="3">Leaves</tissue>
    </source>
</reference>
<evidence type="ECO:0000259" key="2">
    <source>
        <dbReference type="Pfam" id="PF26130"/>
    </source>
</evidence>
<name>A0ABQ7VDA1_SOLTU</name>
<dbReference type="PANTHER" id="PTHR31973">
    <property type="entry name" value="POLYPROTEIN, PUTATIVE-RELATED"/>
    <property type="match status" value="1"/>
</dbReference>
<keyword evidence="4" id="KW-1185">Reference proteome</keyword>
<sequence length="523" mass="59398">MDVYVTLRFHHGGKLQQKPRIKYEGGIVTDCFDVDVDKLSYFEFVDIVKEIGYNCSAYVVYIKPPRCRHVVELKKMLCPPLPPPEIGYLNDVGGESNATFDKKSSQTFEGSEGLGIEEAAQPKEPIVGEELGEVLDRTSASAREDLGRAFAGKLDWESETEASDDSDNVDLSDEGEDEYGSDVHEEGPRSEGVDLGKKGVNLGYDKYLSKKQTTFEDTDEDVNEEDEVEQPIRRQRKSRRAKRNKKKVFREAITRYAVQEHVELDKYVNDATRVRVKCTTGCPWLLFGSIDSRMVDFVVKNYNPVHKCNGTTKNKLVNSKYLSESLVKKELNVYVGRTVARKARNIVLKQIMGDNVEEFKRILDYRDELLKTNPGSTCVVRLTEETFEGGRKMFQSFYICFDALKKAFKAGARRCIGFDGCFLKGVSRGQLLVAVCKDGNNKILPLAWAVVELVRHDLEQGDGTELTTITDMQKGLDKAIQDLLSNAEQRMCARHVLANWSKNWKGIERRNCFWRCAKSTYEE</sequence>
<feature type="compositionally biased region" description="Basic and acidic residues" evidence="1">
    <location>
        <begin position="181"/>
        <end position="197"/>
    </location>
</feature>